<feature type="domain" description="Metallo-beta-lactamase" evidence="1">
    <location>
        <begin position="48"/>
        <end position="249"/>
    </location>
</feature>
<dbReference type="SUPFAM" id="SSF56281">
    <property type="entry name" value="Metallo-hydrolase/oxidoreductase"/>
    <property type="match status" value="1"/>
</dbReference>
<proteinExistence type="predicted"/>
<dbReference type="SMART" id="SM00849">
    <property type="entry name" value="Lactamase_B"/>
    <property type="match status" value="1"/>
</dbReference>
<protein>
    <submittedName>
        <fullName evidence="2">MBL fold metallo-hydrolase</fullName>
    </submittedName>
</protein>
<dbReference type="InterPro" id="IPR036866">
    <property type="entry name" value="RibonucZ/Hydroxyglut_hydro"/>
</dbReference>
<dbReference type="GO" id="GO:0016787">
    <property type="term" value="F:hydrolase activity"/>
    <property type="evidence" value="ECO:0007669"/>
    <property type="project" value="UniProtKB-KW"/>
</dbReference>
<keyword evidence="2" id="KW-0378">Hydrolase</keyword>
<reference evidence="3" key="1">
    <citation type="submission" date="2017-09" db="EMBL/GenBank/DDBJ databases">
        <title>Depth-based differentiation of microbial function through sediment-hosted aquifers and enrichment of novel symbionts in the deep terrestrial subsurface.</title>
        <authorList>
            <person name="Probst A.J."/>
            <person name="Ladd B."/>
            <person name="Jarett J.K."/>
            <person name="Geller-Mcgrath D.E."/>
            <person name="Sieber C.M.K."/>
            <person name="Emerson J.B."/>
            <person name="Anantharaman K."/>
            <person name="Thomas B.C."/>
            <person name="Malmstrom R."/>
            <person name="Stieglmeier M."/>
            <person name="Klingl A."/>
            <person name="Woyke T."/>
            <person name="Ryan C.M."/>
            <person name="Banfield J.F."/>
        </authorList>
    </citation>
    <scope>NUCLEOTIDE SEQUENCE [LARGE SCALE GENOMIC DNA]</scope>
</reference>
<sequence length="290" mass="31294">MFQKIKNDFGWILLVALGVGAVFIWSQVLAQETGSSDKIRIDFFDVGQGSAIFLAAPNGNQVLIDGGPSDVVLAKLGQALPLTDKKIELVILTHPDADHLSGLVEVLRRYEVGQIMETGIADNTAEYQAWNELIKQKNIPVVFASAGQTIKMADNLAIKILYPLGKINGRDFSKNTNATSIVGKIIYGGNSILFTGDAEEQTEQPLLMLGADLRADILAVGHHGSKNSTSAEFLSAVAPQIAVIQVGAKNRYGHPASETLARLKNVASILRNDQVGDINFQCDLRACIQR</sequence>
<dbReference type="Proteomes" id="UP000229247">
    <property type="component" value="Unassembled WGS sequence"/>
</dbReference>
<evidence type="ECO:0000313" key="3">
    <source>
        <dbReference type="Proteomes" id="UP000229247"/>
    </source>
</evidence>
<accession>A0A2M7D6Q6</accession>
<dbReference type="PANTHER" id="PTHR30619">
    <property type="entry name" value="DNA INTERNALIZATION/COMPETENCE PROTEIN COMEC/REC2"/>
    <property type="match status" value="1"/>
</dbReference>
<gene>
    <name evidence="2" type="ORF">COS30_00740</name>
</gene>
<evidence type="ECO:0000259" key="1">
    <source>
        <dbReference type="SMART" id="SM00849"/>
    </source>
</evidence>
<organism evidence="2 3">
    <name type="scientific">Candidatus Portnoybacteria bacterium CG02_land_8_20_14_3_00_45_8</name>
    <dbReference type="NCBI Taxonomy" id="1974807"/>
    <lineage>
        <taxon>Bacteria</taxon>
        <taxon>Candidatus Portnoyibacteriota</taxon>
    </lineage>
</organism>
<dbReference type="InterPro" id="IPR035681">
    <property type="entry name" value="ComA-like_MBL"/>
</dbReference>
<evidence type="ECO:0000313" key="2">
    <source>
        <dbReference type="EMBL" id="PIV38681.1"/>
    </source>
</evidence>
<dbReference type="PANTHER" id="PTHR30619:SF1">
    <property type="entry name" value="RECOMBINATION PROTEIN 2"/>
    <property type="match status" value="1"/>
</dbReference>
<dbReference type="InterPro" id="IPR052159">
    <property type="entry name" value="Competence_DNA_uptake"/>
</dbReference>
<dbReference type="InterPro" id="IPR001279">
    <property type="entry name" value="Metallo-B-lactamas"/>
</dbReference>
<dbReference type="Pfam" id="PF00753">
    <property type="entry name" value="Lactamase_B"/>
    <property type="match status" value="1"/>
</dbReference>
<dbReference type="EMBL" id="PEUE01000021">
    <property type="protein sequence ID" value="PIV38681.1"/>
    <property type="molecule type" value="Genomic_DNA"/>
</dbReference>
<name>A0A2M7D6Q6_9BACT</name>
<dbReference type="Gene3D" id="3.60.15.10">
    <property type="entry name" value="Ribonuclease Z/Hydroxyacylglutathione hydrolase-like"/>
    <property type="match status" value="1"/>
</dbReference>
<dbReference type="CDD" id="cd07731">
    <property type="entry name" value="ComA-like_MBL-fold"/>
    <property type="match status" value="1"/>
</dbReference>
<comment type="caution">
    <text evidence="2">The sequence shown here is derived from an EMBL/GenBank/DDBJ whole genome shotgun (WGS) entry which is preliminary data.</text>
</comment>
<dbReference type="AlphaFoldDB" id="A0A2M7D6Q6"/>